<comment type="caution">
    <text evidence="2">The sequence shown here is derived from an EMBL/GenBank/DDBJ whole genome shotgun (WGS) entry which is preliminary data.</text>
</comment>
<keyword evidence="3" id="KW-1185">Reference proteome</keyword>
<evidence type="ECO:0000256" key="1">
    <source>
        <dbReference type="SAM" id="SignalP"/>
    </source>
</evidence>
<reference evidence="2" key="1">
    <citation type="journal article" date="2021" name="Nat. Commun.">
        <title>Genetic determinants of endophytism in the Arabidopsis root mycobiome.</title>
        <authorList>
            <person name="Mesny F."/>
            <person name="Miyauchi S."/>
            <person name="Thiergart T."/>
            <person name="Pickel B."/>
            <person name="Atanasova L."/>
            <person name="Karlsson M."/>
            <person name="Huettel B."/>
            <person name="Barry K.W."/>
            <person name="Haridas S."/>
            <person name="Chen C."/>
            <person name="Bauer D."/>
            <person name="Andreopoulos W."/>
            <person name="Pangilinan J."/>
            <person name="LaButti K."/>
            <person name="Riley R."/>
            <person name="Lipzen A."/>
            <person name="Clum A."/>
            <person name="Drula E."/>
            <person name="Henrissat B."/>
            <person name="Kohler A."/>
            <person name="Grigoriev I.V."/>
            <person name="Martin F.M."/>
            <person name="Hacquard S."/>
        </authorList>
    </citation>
    <scope>NUCLEOTIDE SEQUENCE</scope>
    <source>
        <strain evidence="2">FSSC 5 MPI-SDFR-AT-0091</strain>
    </source>
</reference>
<feature type="signal peptide" evidence="1">
    <location>
        <begin position="1"/>
        <end position="18"/>
    </location>
</feature>
<proteinExistence type="predicted"/>
<accession>A0A9P9GBZ3</accession>
<dbReference type="EMBL" id="JAGTJS010000024">
    <property type="protein sequence ID" value="KAH7235179.1"/>
    <property type="molecule type" value="Genomic_DNA"/>
</dbReference>
<sequence length="148" mass="16084">MLGEALIVVLLKPCLTRAATLFHVKSRCQQRDPPEYPISPTELSLKTGTRQCPITGRCQTDAGERVMMREMHVAGLRWGREAPGLSDSLACFAPGEKGGLACLAAVAQLDRDVLKMPMHGWHVKSRVGLGRVETSVKISFSLPSNCLA</sequence>
<evidence type="ECO:0000313" key="2">
    <source>
        <dbReference type="EMBL" id="KAH7235179.1"/>
    </source>
</evidence>
<gene>
    <name evidence="2" type="ORF">B0J15DRAFT_149178</name>
</gene>
<evidence type="ECO:0000313" key="3">
    <source>
        <dbReference type="Proteomes" id="UP000736672"/>
    </source>
</evidence>
<dbReference type="Proteomes" id="UP000736672">
    <property type="component" value="Unassembled WGS sequence"/>
</dbReference>
<organism evidence="2 3">
    <name type="scientific">Fusarium solani</name>
    <name type="common">Filamentous fungus</name>
    <dbReference type="NCBI Taxonomy" id="169388"/>
    <lineage>
        <taxon>Eukaryota</taxon>
        <taxon>Fungi</taxon>
        <taxon>Dikarya</taxon>
        <taxon>Ascomycota</taxon>
        <taxon>Pezizomycotina</taxon>
        <taxon>Sordariomycetes</taxon>
        <taxon>Hypocreomycetidae</taxon>
        <taxon>Hypocreales</taxon>
        <taxon>Nectriaceae</taxon>
        <taxon>Fusarium</taxon>
        <taxon>Fusarium solani species complex</taxon>
    </lineage>
</organism>
<dbReference type="AlphaFoldDB" id="A0A9P9GBZ3"/>
<name>A0A9P9GBZ3_FUSSL</name>
<protein>
    <submittedName>
        <fullName evidence="2">Uncharacterized protein</fullName>
    </submittedName>
</protein>
<keyword evidence="1" id="KW-0732">Signal</keyword>
<feature type="chain" id="PRO_5040146188" evidence="1">
    <location>
        <begin position="19"/>
        <end position="148"/>
    </location>
</feature>